<evidence type="ECO:0000256" key="7">
    <source>
        <dbReference type="ARBA" id="ARBA00023180"/>
    </source>
</evidence>
<comment type="similarity">
    <text evidence="3">Belongs to the glycosyl hydrolase 3 family.</text>
</comment>
<keyword evidence="9" id="KW-0326">Glycosidase</keyword>
<sequence>MIPLWLICFVPNALAQGISEAASSSFPTVFPTPTTIPPDSISTALVTTTRVFVPIEPYSFTPFPIPSQPSVPGAFPETDPSDPPPVGAVIVPNFGTAWDAAHKKAQSKISEFTLREKVSIVTGIGFTKGRCEGNIGAIEPQDGRGWPGLCLHGGPAGARLADYTTAFPAGINAAATWNRDLIRARGVAIGKEHVAKGINVALGPMTNLGRIPEAGRNWEGFGADPFLAGEAAYETILGMQQQGVQACAKHWIFNEQEHKRMSSSSEVDDRTAHEIYAHPFLRSVQAGVASIMCSYNLINGTYACENDKMLNDVLKREFGFQGYVVSDWGATQSTIAAIPGLDMNMPGDFVFSFDRTGSHFGGNLTAYVQNGTLPEARVDDMATRILASWYLLHQDSPDYPQVNFDARNPLDATTNEHLDVQADHGELSRKIGAASIVLLKNENNGLPLTGGERSILLAGSDAAPPLYGATMFADQLGWDGGVLGLGWGSGAQNYTYLISPYEAIQQRARKTHTSMFWSFDDYNYDKAGNMAIGRDAALVFIASTSGERGEFGVEGDRRNLTAMRETENLILAVAAQNNNTMVIVNTVGPLILESWIDHPNVLWAGLLANEVGNAITDVLYGDWNPSGRLPYTIAKRVEDYGAPLILGGDSSNLTNIIVVPYEDGLNIDYRHFDANNIEPRFEFGFGLSYTQWKYSDFSISAVDSTDGGDAAKEKAWALGKTTSSTDVGSSAAFWLHRPVFNVTFAVQNTGGRYGADVPQLYLNMPTSSGEPPSILKGFINVAAEPDESKQVSILLSRYDLSIWDVEGQGWKKPEGEIGITIGRSSRDGKLRGRIPL</sequence>
<dbReference type="eggNOG" id="ENOG502QR4D">
    <property type="taxonomic scope" value="Eukaryota"/>
</dbReference>
<dbReference type="InterPro" id="IPR050288">
    <property type="entry name" value="Cellulose_deg_GH3"/>
</dbReference>
<dbReference type="InterPro" id="IPR017853">
    <property type="entry name" value="GH"/>
</dbReference>
<dbReference type="Pfam" id="PF00933">
    <property type="entry name" value="Glyco_hydro_3"/>
    <property type="match status" value="1"/>
</dbReference>
<evidence type="ECO:0000256" key="9">
    <source>
        <dbReference type="ARBA" id="ARBA00023295"/>
    </source>
</evidence>
<evidence type="ECO:0000256" key="6">
    <source>
        <dbReference type="ARBA" id="ARBA00023001"/>
    </source>
</evidence>
<reference evidence="13 14" key="1">
    <citation type="submission" date="2015-12" db="EMBL/GenBank/DDBJ databases">
        <title>Draft genome sequence of Moniliophthora roreri, the causal agent of frosty pod rot of cacao.</title>
        <authorList>
            <person name="Aime M.C."/>
            <person name="Diaz-Valderrama J.R."/>
            <person name="Kijpornyongpan T."/>
            <person name="Phillips-Mora W."/>
        </authorList>
    </citation>
    <scope>NUCLEOTIDE SEQUENCE [LARGE SCALE GENOMIC DNA]</scope>
    <source>
        <strain evidence="13 14">MCA 2952</strain>
    </source>
</reference>
<keyword evidence="8" id="KW-0119">Carbohydrate metabolism</keyword>
<dbReference type="InterPro" id="IPR001764">
    <property type="entry name" value="Glyco_hydro_3_N"/>
</dbReference>
<dbReference type="AlphaFoldDB" id="A0A0W0F412"/>
<keyword evidence="6" id="KW-0136">Cellulose degradation</keyword>
<dbReference type="PRINTS" id="PR00133">
    <property type="entry name" value="GLHYDRLASE3"/>
</dbReference>
<dbReference type="Gene3D" id="3.20.20.300">
    <property type="entry name" value="Glycoside hydrolase, family 3, N-terminal domain"/>
    <property type="match status" value="1"/>
</dbReference>
<dbReference type="EC" id="3.2.1.21" evidence="4"/>
<evidence type="ECO:0000256" key="8">
    <source>
        <dbReference type="ARBA" id="ARBA00023277"/>
    </source>
</evidence>
<comment type="catalytic activity">
    <reaction evidence="1">
        <text>Hydrolysis of terminal, non-reducing beta-D-glucosyl residues with release of beta-D-glucose.</text>
        <dbReference type="EC" id="3.2.1.21"/>
    </reaction>
</comment>
<dbReference type="InterPro" id="IPR002772">
    <property type="entry name" value="Glyco_hydro_3_C"/>
</dbReference>
<evidence type="ECO:0000313" key="13">
    <source>
        <dbReference type="EMBL" id="KTB30930.1"/>
    </source>
</evidence>
<dbReference type="SUPFAM" id="SSF51445">
    <property type="entry name" value="(Trans)glycosidases"/>
    <property type="match status" value="1"/>
</dbReference>
<keyword evidence="7" id="KW-0325">Glycoprotein</keyword>
<dbReference type="InterPro" id="IPR026891">
    <property type="entry name" value="Fn3-like"/>
</dbReference>
<keyword evidence="11" id="KW-0732">Signal</keyword>
<dbReference type="InterPro" id="IPR036962">
    <property type="entry name" value="Glyco_hydro_3_N_sf"/>
</dbReference>
<dbReference type="FunFam" id="3.20.20.300:FF:000002">
    <property type="entry name" value="Probable beta-glucosidase"/>
    <property type="match status" value="1"/>
</dbReference>
<feature type="signal peptide" evidence="11">
    <location>
        <begin position="1"/>
        <end position="15"/>
    </location>
</feature>
<evidence type="ECO:0000313" key="14">
    <source>
        <dbReference type="Proteomes" id="UP000054988"/>
    </source>
</evidence>
<dbReference type="Proteomes" id="UP000054988">
    <property type="component" value="Unassembled WGS sequence"/>
</dbReference>
<accession>A0A0W0F412</accession>
<evidence type="ECO:0000256" key="3">
    <source>
        <dbReference type="ARBA" id="ARBA00005336"/>
    </source>
</evidence>
<dbReference type="InterPro" id="IPR013783">
    <property type="entry name" value="Ig-like_fold"/>
</dbReference>
<keyword evidence="10" id="KW-0624">Polysaccharide degradation</keyword>
<dbReference type="Pfam" id="PF01915">
    <property type="entry name" value="Glyco_hydro_3_C"/>
    <property type="match status" value="1"/>
</dbReference>
<organism evidence="13 14">
    <name type="scientific">Moniliophthora roreri</name>
    <name type="common">Frosty pod rot fungus</name>
    <name type="synonym">Monilia roreri</name>
    <dbReference type="NCBI Taxonomy" id="221103"/>
    <lineage>
        <taxon>Eukaryota</taxon>
        <taxon>Fungi</taxon>
        <taxon>Dikarya</taxon>
        <taxon>Basidiomycota</taxon>
        <taxon>Agaricomycotina</taxon>
        <taxon>Agaricomycetes</taxon>
        <taxon>Agaricomycetidae</taxon>
        <taxon>Agaricales</taxon>
        <taxon>Marasmiineae</taxon>
        <taxon>Marasmiaceae</taxon>
        <taxon>Moniliophthora</taxon>
    </lineage>
</organism>
<evidence type="ECO:0000256" key="11">
    <source>
        <dbReference type="SAM" id="SignalP"/>
    </source>
</evidence>
<dbReference type="EMBL" id="LATX01002357">
    <property type="protein sequence ID" value="KTB30930.1"/>
    <property type="molecule type" value="Genomic_DNA"/>
</dbReference>
<protein>
    <recommendedName>
        <fullName evidence="4">beta-glucosidase</fullName>
        <ecNumber evidence="4">3.2.1.21</ecNumber>
    </recommendedName>
</protein>
<keyword evidence="5 13" id="KW-0378">Hydrolase</keyword>
<dbReference type="GO" id="GO:0008422">
    <property type="term" value="F:beta-glucosidase activity"/>
    <property type="evidence" value="ECO:0007669"/>
    <property type="project" value="UniProtKB-EC"/>
</dbReference>
<gene>
    <name evidence="13" type="ORF">WG66_16474</name>
</gene>
<comment type="pathway">
    <text evidence="2">Glycan metabolism; cellulose degradation.</text>
</comment>
<dbReference type="Gene3D" id="2.60.40.10">
    <property type="entry name" value="Immunoglobulins"/>
    <property type="match status" value="1"/>
</dbReference>
<name>A0A0W0F412_MONRR</name>
<dbReference type="Gene3D" id="3.40.50.1700">
    <property type="entry name" value="Glycoside hydrolase family 3 C-terminal domain"/>
    <property type="match status" value="1"/>
</dbReference>
<proteinExistence type="inferred from homology"/>
<dbReference type="PANTHER" id="PTHR42715">
    <property type="entry name" value="BETA-GLUCOSIDASE"/>
    <property type="match status" value="1"/>
</dbReference>
<evidence type="ECO:0000256" key="2">
    <source>
        <dbReference type="ARBA" id="ARBA00004987"/>
    </source>
</evidence>
<evidence type="ECO:0000256" key="4">
    <source>
        <dbReference type="ARBA" id="ARBA00012744"/>
    </source>
</evidence>
<feature type="chain" id="PRO_5012972308" description="beta-glucosidase" evidence="11">
    <location>
        <begin position="16"/>
        <end position="836"/>
    </location>
</feature>
<dbReference type="SUPFAM" id="SSF52279">
    <property type="entry name" value="Beta-D-glucan exohydrolase, C-terminal domain"/>
    <property type="match status" value="1"/>
</dbReference>
<comment type="caution">
    <text evidence="13">The sequence shown here is derived from an EMBL/GenBank/DDBJ whole genome shotgun (WGS) entry which is preliminary data.</text>
</comment>
<dbReference type="InterPro" id="IPR036881">
    <property type="entry name" value="Glyco_hydro_3_C_sf"/>
</dbReference>
<feature type="domain" description="Fibronectin type III-like" evidence="12">
    <location>
        <begin position="756"/>
        <end position="825"/>
    </location>
</feature>
<dbReference type="GO" id="GO:0030245">
    <property type="term" value="P:cellulose catabolic process"/>
    <property type="evidence" value="ECO:0007669"/>
    <property type="project" value="UniProtKB-KW"/>
</dbReference>
<dbReference type="SMART" id="SM01217">
    <property type="entry name" value="Fn3_like"/>
    <property type="match status" value="1"/>
</dbReference>
<evidence type="ECO:0000256" key="10">
    <source>
        <dbReference type="ARBA" id="ARBA00023326"/>
    </source>
</evidence>
<dbReference type="PANTHER" id="PTHR42715:SF2">
    <property type="entry name" value="BETA-GLUCOSIDASE F-RELATED"/>
    <property type="match status" value="1"/>
</dbReference>
<dbReference type="Pfam" id="PF14310">
    <property type="entry name" value="Fn3-like"/>
    <property type="match status" value="1"/>
</dbReference>
<evidence type="ECO:0000256" key="5">
    <source>
        <dbReference type="ARBA" id="ARBA00022801"/>
    </source>
</evidence>
<evidence type="ECO:0000259" key="12">
    <source>
        <dbReference type="SMART" id="SM01217"/>
    </source>
</evidence>
<evidence type="ECO:0000256" key="1">
    <source>
        <dbReference type="ARBA" id="ARBA00000448"/>
    </source>
</evidence>